<organism evidence="3 4">
    <name type="scientific">Pyrococcus kukulkanii</name>
    <dbReference type="NCBI Taxonomy" id="1609559"/>
    <lineage>
        <taxon>Archaea</taxon>
        <taxon>Methanobacteriati</taxon>
        <taxon>Methanobacteriota</taxon>
        <taxon>Thermococci</taxon>
        <taxon>Thermococcales</taxon>
        <taxon>Thermococcaceae</taxon>
        <taxon>Pyrococcus</taxon>
    </lineage>
</organism>
<name>A0ABV4T5N6_9EURY</name>
<evidence type="ECO:0000259" key="2">
    <source>
        <dbReference type="Pfam" id="PF07282"/>
    </source>
</evidence>
<evidence type="ECO:0000313" key="4">
    <source>
        <dbReference type="Proteomes" id="UP001571980"/>
    </source>
</evidence>
<sequence length="418" mass="49664">MVKVYLTYKVKHDWDVSELLTAYKRILQKAIDIIWENTVWKGKKVRHKYSIGNGKYGYYETVRLIPYFPKSRDFKNWLRGELLRDWPFANHYVDSAIKTAYSILNSWRENYLKGLRKRRKPTVRRRFVRVKTTLIRVIDDGIVRITIKPYEWVYLDYSREWFYNRIKGWKVGELILKEHEVYLTFSKEVGFNAEIKIGIDCNLMSLDVYHPEKGWIKVDISYIHRVKERYEGIISMLQSIYRKAPKRISRLLEKYRTRMKNRIEDYLNKLAVQLTREFPNTVFIFEDLDKLNMFRNSDRRFNRKLSRAVWGKIVQKLSYRVPVEFVNPRGTSGRCPRCGSKLESQDGRLLHCPKCGFIADRQFVGAFNIWMRGVGVPLSGGEANDLLPNEPRGELRLMNPKSVVKVDLQGRTFTHLSP</sequence>
<reference evidence="3 4" key="1">
    <citation type="submission" date="2023-03" db="EMBL/GenBank/DDBJ databases">
        <title>Speciation in Pyrococcus: adaptation to high temperature as a mechanism.</title>
        <authorList>
            <person name="Gu J."/>
        </authorList>
    </citation>
    <scope>NUCLEOTIDE SEQUENCE [LARGE SCALE GENOMIC DNA]</scope>
    <source>
        <strain evidence="3 4">LMOA34</strain>
    </source>
</reference>
<dbReference type="Proteomes" id="UP001571980">
    <property type="component" value="Unassembled WGS sequence"/>
</dbReference>
<dbReference type="NCBIfam" id="TIGR01766">
    <property type="entry name" value="IS200/IS605 family accessory protein TnpB-like domain"/>
    <property type="match status" value="1"/>
</dbReference>
<keyword evidence="1" id="KW-0238">DNA-binding</keyword>
<accession>A0ABV4T5N6</accession>
<keyword evidence="4" id="KW-1185">Reference proteome</keyword>
<feature type="domain" description="Cas12f1-like TNB" evidence="2">
    <location>
        <begin position="313"/>
        <end position="369"/>
    </location>
</feature>
<dbReference type="RefSeq" id="WP_372823690.1">
    <property type="nucleotide sequence ID" value="NZ_JARRIC010000002.1"/>
</dbReference>
<dbReference type="EMBL" id="JARRIG010000004">
    <property type="protein sequence ID" value="MFA4804374.1"/>
    <property type="molecule type" value="Genomic_DNA"/>
</dbReference>
<evidence type="ECO:0000256" key="1">
    <source>
        <dbReference type="ARBA" id="ARBA00023125"/>
    </source>
</evidence>
<evidence type="ECO:0000313" key="3">
    <source>
        <dbReference type="EMBL" id="MFA4804374.1"/>
    </source>
</evidence>
<proteinExistence type="predicted"/>
<comment type="caution">
    <text evidence="3">The sequence shown here is derived from an EMBL/GenBank/DDBJ whole genome shotgun (WGS) entry which is preliminary data.</text>
</comment>
<dbReference type="InterPro" id="IPR010095">
    <property type="entry name" value="Cas12f1-like_TNB"/>
</dbReference>
<gene>
    <name evidence="3" type="ORF">P8X34_06435</name>
</gene>
<dbReference type="NCBIfam" id="NF040570">
    <property type="entry name" value="guided_TnpB"/>
    <property type="match status" value="1"/>
</dbReference>
<dbReference type="Pfam" id="PF07282">
    <property type="entry name" value="Cas12f1-like_TNB"/>
    <property type="match status" value="1"/>
</dbReference>
<protein>
    <submittedName>
        <fullName evidence="3">Transposase</fullName>
    </submittedName>
</protein>